<keyword evidence="4 9" id="KW-0813">Transport</keyword>
<evidence type="ECO:0000256" key="2">
    <source>
        <dbReference type="ARBA" id="ARBA00011557"/>
    </source>
</evidence>
<protein>
    <recommendedName>
        <fullName evidence="3 10">sn-glycerol-3-phosphate transport system permease protein UgpE</fullName>
    </recommendedName>
</protein>
<evidence type="ECO:0000256" key="3">
    <source>
        <dbReference type="ARBA" id="ARBA00020515"/>
    </source>
</evidence>
<dbReference type="Proteomes" id="UP001230156">
    <property type="component" value="Unassembled WGS sequence"/>
</dbReference>
<feature type="transmembrane region" description="Helical" evidence="9">
    <location>
        <begin position="171"/>
        <end position="189"/>
    </location>
</feature>
<dbReference type="CDD" id="cd06261">
    <property type="entry name" value="TM_PBP2"/>
    <property type="match status" value="1"/>
</dbReference>
<evidence type="ECO:0000256" key="9">
    <source>
        <dbReference type="RuleBase" id="RU363032"/>
    </source>
</evidence>
<evidence type="ECO:0000256" key="10">
    <source>
        <dbReference type="RuleBase" id="RU363056"/>
    </source>
</evidence>
<dbReference type="PROSITE" id="PS50928">
    <property type="entry name" value="ABC_TM1"/>
    <property type="match status" value="1"/>
</dbReference>
<evidence type="ECO:0000259" key="11">
    <source>
        <dbReference type="PROSITE" id="PS50928"/>
    </source>
</evidence>
<organism evidence="12 13">
    <name type="scientific">Dongia sedimenti</name>
    <dbReference type="NCBI Taxonomy" id="3064282"/>
    <lineage>
        <taxon>Bacteria</taxon>
        <taxon>Pseudomonadati</taxon>
        <taxon>Pseudomonadota</taxon>
        <taxon>Alphaproteobacteria</taxon>
        <taxon>Rhodospirillales</taxon>
        <taxon>Dongiaceae</taxon>
        <taxon>Dongia</taxon>
    </lineage>
</organism>
<comment type="similarity">
    <text evidence="9">Belongs to the binding-protein-dependent transport system permease family.</text>
</comment>
<evidence type="ECO:0000313" key="13">
    <source>
        <dbReference type="Proteomes" id="UP001230156"/>
    </source>
</evidence>
<keyword evidence="10" id="KW-0997">Cell inner membrane</keyword>
<sequence>MVERSPILNLISQLLLFLGLLSALLPFAIIAIAASHDLRTVNEVPMPLTPGPYFWDNIVEAWNRADLGPKIVNSIVFAAGVALGKVFIAALTAFSIVYFRYWGKMVVFWAIFITLMLPLEVRIVPTYAVAANVLSPYQALLDISGITWLVRQATGIEIALKWGLLNSYTGLILPLIATATGTFLYRQFFLTLPDELTEAARMDGAGAIRFFFDVLLPLSRTNMAALGTIMFVWAWNQYLWPLLVTTDAAHGTAVTQLKELIPQTNGTPDWHIAMAGTLIVMLPPLVVVIFMQRWFVRGLVAAEK</sequence>
<proteinExistence type="inferred from homology"/>
<keyword evidence="5 10" id="KW-1003">Cell membrane</keyword>
<keyword evidence="13" id="KW-1185">Reference proteome</keyword>
<evidence type="ECO:0000256" key="6">
    <source>
        <dbReference type="ARBA" id="ARBA00022692"/>
    </source>
</evidence>
<evidence type="ECO:0000313" key="12">
    <source>
        <dbReference type="EMBL" id="MDQ7249085.1"/>
    </source>
</evidence>
<evidence type="ECO:0000256" key="8">
    <source>
        <dbReference type="ARBA" id="ARBA00023136"/>
    </source>
</evidence>
<comment type="subunit">
    <text evidence="2 10">The complex is composed of two ATP-binding proteins (UgpC), two transmembrane proteins (UgpA and UgpE) and a solute-binding protein (UgpB).</text>
</comment>
<feature type="transmembrane region" description="Helical" evidence="9">
    <location>
        <begin position="75"/>
        <end position="99"/>
    </location>
</feature>
<comment type="caution">
    <text evidence="12">The sequence shown here is derived from an EMBL/GenBank/DDBJ whole genome shotgun (WGS) entry which is preliminary data.</text>
</comment>
<dbReference type="SUPFAM" id="SSF161098">
    <property type="entry name" value="MetI-like"/>
    <property type="match status" value="1"/>
</dbReference>
<evidence type="ECO:0000256" key="5">
    <source>
        <dbReference type="ARBA" id="ARBA00022475"/>
    </source>
</evidence>
<dbReference type="EMBL" id="JAUYVI010000005">
    <property type="protein sequence ID" value="MDQ7249085.1"/>
    <property type="molecule type" value="Genomic_DNA"/>
</dbReference>
<keyword evidence="7 9" id="KW-1133">Transmembrane helix</keyword>
<feature type="transmembrane region" description="Helical" evidence="9">
    <location>
        <begin position="270"/>
        <end position="291"/>
    </location>
</feature>
<evidence type="ECO:0000256" key="7">
    <source>
        <dbReference type="ARBA" id="ARBA00022989"/>
    </source>
</evidence>
<reference evidence="13" key="1">
    <citation type="submission" date="2023-08" db="EMBL/GenBank/DDBJ databases">
        <title>Rhodospirillaceae gen. nov., a novel taxon isolated from the Yangtze River Yuezi River estuary sludge.</title>
        <authorList>
            <person name="Ruan L."/>
        </authorList>
    </citation>
    <scope>NUCLEOTIDE SEQUENCE [LARGE SCALE GENOMIC DNA]</scope>
    <source>
        <strain evidence="13">R-7</strain>
    </source>
</reference>
<dbReference type="InterPro" id="IPR000515">
    <property type="entry name" value="MetI-like"/>
</dbReference>
<accession>A0ABU0YN02</accession>
<dbReference type="Pfam" id="PF00528">
    <property type="entry name" value="BPD_transp_1"/>
    <property type="match status" value="1"/>
</dbReference>
<dbReference type="Gene3D" id="1.10.3720.10">
    <property type="entry name" value="MetI-like"/>
    <property type="match status" value="1"/>
</dbReference>
<evidence type="ECO:0000256" key="4">
    <source>
        <dbReference type="ARBA" id="ARBA00022448"/>
    </source>
</evidence>
<keyword evidence="6 9" id="KW-0812">Transmembrane</keyword>
<comment type="subcellular location">
    <subcellularLocation>
        <location evidence="10">Cell inner membrane</location>
        <topology evidence="10">Multi-pass membrane protein</topology>
    </subcellularLocation>
    <subcellularLocation>
        <location evidence="1 9">Cell membrane</location>
        <topology evidence="1 9">Multi-pass membrane protein</topology>
    </subcellularLocation>
</comment>
<evidence type="ECO:0000256" key="1">
    <source>
        <dbReference type="ARBA" id="ARBA00004651"/>
    </source>
</evidence>
<name>A0ABU0YN02_9PROT</name>
<dbReference type="PANTHER" id="PTHR43744">
    <property type="entry name" value="ABC TRANSPORTER PERMEASE PROTEIN MG189-RELATED-RELATED"/>
    <property type="match status" value="1"/>
</dbReference>
<feature type="domain" description="ABC transmembrane type-1" evidence="11">
    <location>
        <begin position="71"/>
        <end position="291"/>
    </location>
</feature>
<dbReference type="InterPro" id="IPR035906">
    <property type="entry name" value="MetI-like_sf"/>
</dbReference>
<dbReference type="RefSeq" id="WP_379956704.1">
    <property type="nucleotide sequence ID" value="NZ_JAUYVI010000005.1"/>
</dbReference>
<feature type="transmembrane region" description="Helical" evidence="9">
    <location>
        <begin position="106"/>
        <end position="130"/>
    </location>
</feature>
<comment type="caution">
    <text evidence="10">Lacks conserved residue(s) required for the propagation of feature annotation.</text>
</comment>
<comment type="function">
    <text evidence="10">Part of the ABC transporter complex UgpBAEC involved in sn-glycerol-3-phosphate (G3P) import. Probably responsible for the translocation of the substrate across the membrane.</text>
</comment>
<gene>
    <name evidence="10" type="primary">ugpE</name>
    <name evidence="12" type="ORF">Q8A70_15465</name>
</gene>
<dbReference type="PANTHER" id="PTHR43744:SF8">
    <property type="entry name" value="SN-GLYCEROL-3-PHOSPHATE TRANSPORT SYSTEM PERMEASE PROTEIN UGPE"/>
    <property type="match status" value="1"/>
</dbReference>
<keyword evidence="8 9" id="KW-0472">Membrane</keyword>